<dbReference type="PANTHER" id="PTHR33442:SF1">
    <property type="entry name" value="TRANS-3-HYDROXY-L-PROLINE DEHYDRATASE"/>
    <property type="match status" value="1"/>
</dbReference>
<reference evidence="3" key="3">
    <citation type="journal article" date="2017" name="Plant Physiol. Biochem.">
        <title>Differential oxidative and antioxidative response of duckweed Lemna minor toward plant growth promoting/inhibiting bacteria.</title>
        <authorList>
            <person name="Ishizawa H."/>
            <person name="Kuroda M."/>
            <person name="Morikawa M."/>
            <person name="Ike M."/>
        </authorList>
    </citation>
    <scope>NUCLEOTIDE SEQUENCE [LARGE SCALE GENOMIC DNA]</scope>
    <source>
        <strain evidence="3">H3</strain>
    </source>
</reference>
<keyword evidence="3" id="KW-1185">Reference proteome</keyword>
<dbReference type="PANTHER" id="PTHR33442">
    <property type="entry name" value="TRANS-3-HYDROXY-L-PROLINE DEHYDRATASE"/>
    <property type="match status" value="1"/>
</dbReference>
<dbReference type="EMBL" id="AP018823">
    <property type="protein sequence ID" value="BBF85127.1"/>
    <property type="molecule type" value="Genomic_DNA"/>
</dbReference>
<dbReference type="FunFam" id="3.10.310.10:FF:000003">
    <property type="entry name" value="Proline racemase"/>
    <property type="match status" value="1"/>
</dbReference>
<dbReference type="RefSeq" id="WP_197715530.1">
    <property type="nucleotide sequence ID" value="NZ_AP018823.1"/>
</dbReference>
<dbReference type="Proteomes" id="UP000198290">
    <property type="component" value="Chromosome"/>
</dbReference>
<proteinExistence type="inferred from homology"/>
<dbReference type="Gene3D" id="3.10.310.10">
    <property type="entry name" value="Diaminopimelate Epimerase, Chain A, domain 1"/>
    <property type="match status" value="2"/>
</dbReference>
<name>A0A3G9GHJ4_9NEIS</name>
<dbReference type="GO" id="GO:0016836">
    <property type="term" value="F:hydro-lyase activity"/>
    <property type="evidence" value="ECO:0007669"/>
    <property type="project" value="TreeGrafter"/>
</dbReference>
<reference evidence="2 3" key="2">
    <citation type="journal article" date="2017" name="Genome Announc.">
        <title>Draft genome sequence of Aquitalea magnusonii strain H3, a plant growth-promoting bacterium of duckweed Lemna minor.</title>
        <authorList>
            <person name="Ishizawa H."/>
            <person name="Kuroda M."/>
            <person name="Ike M."/>
        </authorList>
    </citation>
    <scope>NUCLEOTIDE SEQUENCE [LARGE SCALE GENOMIC DNA]</scope>
    <source>
        <strain evidence="2 3">H3</strain>
    </source>
</reference>
<evidence type="ECO:0000313" key="2">
    <source>
        <dbReference type="EMBL" id="BBF85127.1"/>
    </source>
</evidence>
<dbReference type="InterPro" id="IPR008794">
    <property type="entry name" value="Pro_racemase_fam"/>
</dbReference>
<comment type="similarity">
    <text evidence="1">Belongs to the proline racemase family.</text>
</comment>
<sequence>MSMQLAGFVIETVEMHTGGEPVRIVCNLIEHIQGADILAKRRFMHEQLDAVRHLLMFEPRGHADMYGAVLVAPTLPGADLAVLFMHNQGYSTMCGHAVIALARFAVDSGRVQAQAPLTRVGIECPCGLVSAYVEVVDGKAGKVHFDSVPAFAFALELPVSVAGMGEVVVDIAYGGAFYAITTAAQLAVSLDGRLRDVVDAASALSAAVRQTIQVHHPAAADLGFLYGSIVTDGRETAADGCSRNICVFADAEVDRSPTGSGVTARMALRHAKGLVQTGESCQFESLTGARFSALVKQPVPLPGQQAVCVQVTGMAHYCGKASWSLEEGDQIGRGFLLR</sequence>
<dbReference type="KEGG" id="amah:DLM_1508"/>
<reference evidence="3" key="1">
    <citation type="journal article" date="2017" name="Biotechnol. Biofuels">
        <title>Evaluation of environmental bacterial communities as a factor affecting the growth of duckweed Lemna minor.</title>
        <authorList>
            <person name="Ishizawa H."/>
            <person name="Kuroda M."/>
            <person name="Morikawa M."/>
            <person name="Ike M."/>
        </authorList>
    </citation>
    <scope>NUCLEOTIDE SEQUENCE [LARGE SCALE GENOMIC DNA]</scope>
    <source>
        <strain evidence="3">H3</strain>
    </source>
</reference>
<evidence type="ECO:0008006" key="4">
    <source>
        <dbReference type="Google" id="ProtNLM"/>
    </source>
</evidence>
<organism evidence="2 3">
    <name type="scientific">Aquitalea magnusonii</name>
    <dbReference type="NCBI Taxonomy" id="332411"/>
    <lineage>
        <taxon>Bacteria</taxon>
        <taxon>Pseudomonadati</taxon>
        <taxon>Pseudomonadota</taxon>
        <taxon>Betaproteobacteria</taxon>
        <taxon>Neisseriales</taxon>
        <taxon>Chromobacteriaceae</taxon>
        <taxon>Aquitalea</taxon>
    </lineage>
</organism>
<dbReference type="PIRSF" id="PIRSF029792">
    <property type="entry name" value="Pro_racemase"/>
    <property type="match status" value="1"/>
</dbReference>
<dbReference type="Pfam" id="PF05544">
    <property type="entry name" value="Pro_racemase"/>
    <property type="match status" value="1"/>
</dbReference>
<evidence type="ECO:0000256" key="1">
    <source>
        <dbReference type="ARBA" id="ARBA00007529"/>
    </source>
</evidence>
<gene>
    <name evidence="2" type="ORF">DLM_1508</name>
</gene>
<dbReference type="SFLD" id="SFLDS00028">
    <property type="entry name" value="Proline_Racemase"/>
    <property type="match status" value="1"/>
</dbReference>
<dbReference type="AlphaFoldDB" id="A0A3G9GHJ4"/>
<accession>A0A3G9GHJ4</accession>
<dbReference type="SUPFAM" id="SSF54506">
    <property type="entry name" value="Diaminopimelate epimerase-like"/>
    <property type="match status" value="1"/>
</dbReference>
<evidence type="ECO:0000313" key="3">
    <source>
        <dbReference type="Proteomes" id="UP000198290"/>
    </source>
</evidence>
<dbReference type="STRING" id="332411.VI06_14560"/>
<protein>
    <recommendedName>
        <fullName evidence="4">Proline racemase</fullName>
    </recommendedName>
</protein>